<gene>
    <name evidence="1" type="ORF">U5822_05510</name>
</gene>
<evidence type="ECO:0000313" key="2">
    <source>
        <dbReference type="Proteomes" id="UP001305746"/>
    </source>
</evidence>
<proteinExistence type="predicted"/>
<dbReference type="Proteomes" id="UP001305746">
    <property type="component" value="Unassembled WGS sequence"/>
</dbReference>
<evidence type="ECO:0008006" key="3">
    <source>
        <dbReference type="Google" id="ProtNLM"/>
    </source>
</evidence>
<evidence type="ECO:0000313" key="1">
    <source>
        <dbReference type="EMBL" id="MEA1080114.1"/>
    </source>
</evidence>
<sequence>MITDIRPAFIDFEASSLDLIASYPIEVGLCMPDGSLHSWLIAPHVLWQDWSDSAERVHGISRTTLEAEGTSVREVAHHLNELLPEQVFCDAWTFDSFWLHRLFRAARVRPEFQLESISMLLNAQQVRQWSALRQEVISELGLPVHRAANDALILHRTWERIRPEGAEPVPAPDHSHQV</sequence>
<dbReference type="RefSeq" id="WP_322854629.1">
    <property type="nucleotide sequence ID" value="NZ_JAYDCJ010000003.1"/>
</dbReference>
<dbReference type="Gene3D" id="3.30.420.10">
    <property type="entry name" value="Ribonuclease H-like superfamily/Ribonuclease H"/>
    <property type="match status" value="1"/>
</dbReference>
<name>A0ABU5NWG7_9GAMM</name>
<accession>A0ABU5NWG7</accession>
<reference evidence="1 2" key="1">
    <citation type="submission" date="2023-12" db="EMBL/GenBank/DDBJ databases">
        <title>Marinobacter qingdaonensis sp. nov., isolated from the intertidal sediment of Qingdao, PR China.</title>
        <authorList>
            <person name="Li Y."/>
        </authorList>
    </citation>
    <scope>NUCLEOTIDE SEQUENCE [LARGE SCALE GENOMIC DNA]</scope>
    <source>
        <strain evidence="1 2">ASW11-75</strain>
    </source>
</reference>
<dbReference type="InterPro" id="IPR036397">
    <property type="entry name" value="RNaseH_sf"/>
</dbReference>
<dbReference type="EMBL" id="JAYDCJ010000003">
    <property type="protein sequence ID" value="MEA1080114.1"/>
    <property type="molecule type" value="Genomic_DNA"/>
</dbReference>
<dbReference type="InterPro" id="IPR012337">
    <property type="entry name" value="RNaseH-like_sf"/>
</dbReference>
<dbReference type="SUPFAM" id="SSF53098">
    <property type="entry name" value="Ribonuclease H-like"/>
    <property type="match status" value="1"/>
</dbReference>
<keyword evidence="2" id="KW-1185">Reference proteome</keyword>
<organism evidence="1 2">
    <name type="scientific">Marinobacter qingdaonensis</name>
    <dbReference type="NCBI Taxonomy" id="3108486"/>
    <lineage>
        <taxon>Bacteria</taxon>
        <taxon>Pseudomonadati</taxon>
        <taxon>Pseudomonadota</taxon>
        <taxon>Gammaproteobacteria</taxon>
        <taxon>Pseudomonadales</taxon>
        <taxon>Marinobacteraceae</taxon>
        <taxon>Marinobacter</taxon>
    </lineage>
</organism>
<protein>
    <recommendedName>
        <fullName evidence="3">Exonuclease</fullName>
    </recommendedName>
</protein>
<comment type="caution">
    <text evidence="1">The sequence shown here is derived from an EMBL/GenBank/DDBJ whole genome shotgun (WGS) entry which is preliminary data.</text>
</comment>